<dbReference type="InterPro" id="IPR006896">
    <property type="entry name" value="Sec23/24_trunk_dom"/>
</dbReference>
<dbReference type="Gene3D" id="3.40.50.410">
    <property type="entry name" value="von Willebrand factor, type A domain"/>
    <property type="match status" value="1"/>
</dbReference>
<evidence type="ECO:0000313" key="21">
    <source>
        <dbReference type="Proteomes" id="UP000002630"/>
    </source>
</evidence>
<evidence type="ECO:0000313" key="20">
    <source>
        <dbReference type="EMBL" id="CBN79519.1"/>
    </source>
</evidence>
<evidence type="ECO:0000256" key="10">
    <source>
        <dbReference type="ARBA" id="ARBA00023034"/>
    </source>
</evidence>
<sequence>MEVWDVLGAEERDAVRFSWNVWPSSRLEATRIVVPVGCLYTPMKSRHDAPPPLAYDPIRCNGCGAILNPYAQVDFMSKLWTCPFCMQRNHFPPHYAENISESNLPYELIPQFTTVEYELTTPPHGPPAFVFCIDTCVSEDELDELKDSLQQTLSLLPEEALVGLITFGTNVMVHELGFADCPKSYVFRGAKEYTAVKVQQLLGILPAGRGAGAGATYGHQPQQQAGVPGGAAGGARDPAVGRFLMPVADASFQFETVLDDLQRDAWPVPSDQRVARCTGVALQVALGLLESACPRQGSRVMLFVGGPPTVGPGMMVGRSKDETIRSHTDLQKNNAPHFKVACKFYEGLTEKAMQNCHVVDIFACSLDQIGLLEMRVCVEKTGGQMVLGDSFGQSVFKESLARLFRKPTGEDGQQGGGAALLQMGFGPSLEVLTSREFKVAGAMGPCSSLGKKNPNVAETEIGQGGTYAWSLGGITPATTVAVYFEVTNNQSEPLPQHKRRFLQFVTQYQQAGGRFRLRATTVCGGWHSDPNDLGPLVRGYDQQAAAVLMARIAVHRTETEEVADIMRWLDRSLIRLCAKFAQYTKDKPESFRLASEFSMYPQYMFHLRRSQFLQLFNSSPDEASYYRGILCRENVASSLVMLQPSLLSYSFQGPPVPAMLDAASVRPDTILLLDTFFHVVIFHGETIGAWREQGYQDHEEHAAFRQLLEAPQADAQIIMQSRCPVPRYIVCDQHKSEARFLISKLNPSVTHNTTDGSQGQAIFTDDVSLRVFMEHLMKLSTQS</sequence>
<dbReference type="AlphaFoldDB" id="D8LCK6"/>
<keyword evidence="6 14" id="KW-0256">Endoplasmic reticulum</keyword>
<gene>
    <name evidence="20" type="primary">SEC23</name>
    <name evidence="20" type="ORF">Esi_0011_0044</name>
</gene>
<proteinExistence type="inferred from homology"/>
<dbReference type="GO" id="GO:0030127">
    <property type="term" value="C:COPII vesicle coat"/>
    <property type="evidence" value="ECO:0007669"/>
    <property type="project" value="InterPro"/>
</dbReference>
<dbReference type="PANTHER" id="PTHR11141">
    <property type="entry name" value="PROTEIN TRANSPORT PROTEIN SEC23"/>
    <property type="match status" value="1"/>
</dbReference>
<dbReference type="GO" id="GO:0070971">
    <property type="term" value="C:endoplasmic reticulum exit site"/>
    <property type="evidence" value="ECO:0007669"/>
    <property type="project" value="TreeGrafter"/>
</dbReference>
<evidence type="ECO:0000256" key="3">
    <source>
        <dbReference type="ARBA" id="ARBA00021212"/>
    </source>
</evidence>
<feature type="domain" description="Sec23/Sec24 beta-sandwich" evidence="19">
    <location>
        <begin position="425"/>
        <end position="524"/>
    </location>
</feature>
<reference evidence="20 21" key="1">
    <citation type="journal article" date="2010" name="Nature">
        <title>The Ectocarpus genome and the independent evolution of multicellularity in brown algae.</title>
        <authorList>
            <person name="Cock J.M."/>
            <person name="Sterck L."/>
            <person name="Rouze P."/>
            <person name="Scornet D."/>
            <person name="Allen A.E."/>
            <person name="Amoutzias G."/>
            <person name="Anthouard V."/>
            <person name="Artiguenave F."/>
            <person name="Aury J.M."/>
            <person name="Badger J.H."/>
            <person name="Beszteri B."/>
            <person name="Billiau K."/>
            <person name="Bonnet E."/>
            <person name="Bothwell J.H."/>
            <person name="Bowler C."/>
            <person name="Boyen C."/>
            <person name="Brownlee C."/>
            <person name="Carrano C.J."/>
            <person name="Charrier B."/>
            <person name="Cho G.Y."/>
            <person name="Coelho S.M."/>
            <person name="Collen J."/>
            <person name="Corre E."/>
            <person name="Da Silva C."/>
            <person name="Delage L."/>
            <person name="Delaroque N."/>
            <person name="Dittami S.M."/>
            <person name="Doulbeau S."/>
            <person name="Elias M."/>
            <person name="Farnham G."/>
            <person name="Gachon C.M."/>
            <person name="Gschloessl B."/>
            <person name="Heesch S."/>
            <person name="Jabbari K."/>
            <person name="Jubin C."/>
            <person name="Kawai H."/>
            <person name="Kimura K."/>
            <person name="Kloareg B."/>
            <person name="Kupper F.C."/>
            <person name="Lang D."/>
            <person name="Le Bail A."/>
            <person name="Leblanc C."/>
            <person name="Lerouge P."/>
            <person name="Lohr M."/>
            <person name="Lopez P.J."/>
            <person name="Martens C."/>
            <person name="Maumus F."/>
            <person name="Michel G."/>
            <person name="Miranda-Saavedra D."/>
            <person name="Morales J."/>
            <person name="Moreau H."/>
            <person name="Motomura T."/>
            <person name="Nagasato C."/>
            <person name="Napoli C.A."/>
            <person name="Nelson D.R."/>
            <person name="Nyvall-Collen P."/>
            <person name="Peters A.F."/>
            <person name="Pommier C."/>
            <person name="Potin P."/>
            <person name="Poulain J."/>
            <person name="Quesneville H."/>
            <person name="Read B."/>
            <person name="Rensing S.A."/>
            <person name="Ritter A."/>
            <person name="Rousvoal S."/>
            <person name="Samanta M."/>
            <person name="Samson G."/>
            <person name="Schroeder D.C."/>
            <person name="Segurens B."/>
            <person name="Strittmatter M."/>
            <person name="Tonon T."/>
            <person name="Tregear J.W."/>
            <person name="Valentin K."/>
            <person name="von Dassow P."/>
            <person name="Yamagishi T."/>
            <person name="Van de Peer Y."/>
            <person name="Wincker P."/>
        </authorList>
    </citation>
    <scope>NUCLEOTIDE SEQUENCE [LARGE SCALE GENOMIC DNA]</scope>
    <source>
        <strain evidence="21">Ec32 / CCAP1310/4</strain>
    </source>
</reference>
<dbReference type="SUPFAM" id="SSF81811">
    <property type="entry name" value="Helical domain of Sec23/24"/>
    <property type="match status" value="1"/>
</dbReference>
<keyword evidence="7 14" id="KW-0862">Zinc</keyword>
<dbReference type="FunFam" id="2.30.30.380:FF:000001">
    <property type="entry name" value="Protein transport protein SEC23"/>
    <property type="match status" value="1"/>
</dbReference>
<accession>D8LCK6</accession>
<keyword evidence="12 14" id="KW-0968">Cytoplasmic vesicle</keyword>
<comment type="function">
    <text evidence="13 14">Component of the coat protein complex II (COPII) which promotes the formation of transport vesicles from the endoplasmic reticulum (ER). The coat has two main functions, the physical deformation of the endoplasmic reticulum membrane into vesicles and the selection of cargo molecules.</text>
</comment>
<evidence type="ECO:0000259" key="18">
    <source>
        <dbReference type="Pfam" id="PF04815"/>
    </source>
</evidence>
<dbReference type="EMBL" id="FN649734">
    <property type="protein sequence ID" value="CBN79519.1"/>
    <property type="molecule type" value="Genomic_DNA"/>
</dbReference>
<dbReference type="OMA" id="FPPHYAE"/>
<dbReference type="OrthoDB" id="10256289at2759"/>
<keyword evidence="14" id="KW-0963">Cytoplasm</keyword>
<dbReference type="GO" id="GO:0006886">
    <property type="term" value="P:intracellular protein transport"/>
    <property type="evidence" value="ECO:0007669"/>
    <property type="project" value="InterPro"/>
</dbReference>
<dbReference type="SUPFAM" id="SSF53300">
    <property type="entry name" value="vWA-like"/>
    <property type="match status" value="1"/>
</dbReference>
<dbReference type="STRING" id="2880.D8LCK6"/>
<evidence type="ECO:0000256" key="11">
    <source>
        <dbReference type="ARBA" id="ARBA00023136"/>
    </source>
</evidence>
<dbReference type="Pfam" id="PF04810">
    <property type="entry name" value="zf-Sec23_Sec24"/>
    <property type="match status" value="1"/>
</dbReference>
<keyword evidence="5 14" id="KW-0479">Metal-binding</keyword>
<comment type="similarity">
    <text evidence="2 14">Belongs to the SEC23/SEC24 family. SEC23 subfamily.</text>
</comment>
<dbReference type="InterPro" id="IPR036175">
    <property type="entry name" value="Sec23/24_helical_dom_sf"/>
</dbReference>
<dbReference type="SUPFAM" id="SSF81995">
    <property type="entry name" value="beta-sandwich domain of Sec23/24"/>
    <property type="match status" value="1"/>
</dbReference>
<dbReference type="InterPro" id="IPR029006">
    <property type="entry name" value="ADF-H/Gelsolin-like_dom_sf"/>
</dbReference>
<dbReference type="InterPro" id="IPR006895">
    <property type="entry name" value="Znf_Sec23_Sec24"/>
</dbReference>
<feature type="domain" description="Zinc finger Sec23/Sec24-type" evidence="16">
    <location>
        <begin position="57"/>
        <end position="95"/>
    </location>
</feature>
<dbReference type="CDD" id="cd11287">
    <property type="entry name" value="Sec23_C"/>
    <property type="match status" value="1"/>
</dbReference>
<evidence type="ECO:0000256" key="1">
    <source>
        <dbReference type="ARBA" id="ARBA00004255"/>
    </source>
</evidence>
<evidence type="ECO:0000256" key="13">
    <source>
        <dbReference type="ARBA" id="ARBA00025471"/>
    </source>
</evidence>
<dbReference type="InterPro" id="IPR036174">
    <property type="entry name" value="Znf_Sec23_Sec24_sf"/>
</dbReference>
<evidence type="ECO:0000259" key="16">
    <source>
        <dbReference type="Pfam" id="PF04810"/>
    </source>
</evidence>
<keyword evidence="9 14" id="KW-0653">Protein transport</keyword>
<dbReference type="Gene3D" id="1.20.120.730">
    <property type="entry name" value="Sec23/Sec24 helical domain"/>
    <property type="match status" value="1"/>
</dbReference>
<dbReference type="InterPro" id="IPR036465">
    <property type="entry name" value="vWFA_dom_sf"/>
</dbReference>
<evidence type="ECO:0000256" key="14">
    <source>
        <dbReference type="RuleBase" id="RU365030"/>
    </source>
</evidence>
<dbReference type="InterPro" id="IPR012990">
    <property type="entry name" value="Beta-sandwich_Sec23_24"/>
</dbReference>
<dbReference type="InParanoid" id="D8LCK6"/>
<dbReference type="PANTHER" id="PTHR11141:SF0">
    <property type="entry name" value="PROTEIN TRANSPORT PROTEIN SEC23"/>
    <property type="match status" value="1"/>
</dbReference>
<dbReference type="EMBL" id="FN647789">
    <property type="protein sequence ID" value="CBN79519.1"/>
    <property type="molecule type" value="Genomic_DNA"/>
</dbReference>
<evidence type="ECO:0000256" key="4">
    <source>
        <dbReference type="ARBA" id="ARBA00022448"/>
    </source>
</evidence>
<dbReference type="InterPro" id="IPR037364">
    <property type="entry name" value="Sec23"/>
</dbReference>
<dbReference type="Gene3D" id="2.30.30.380">
    <property type="entry name" value="Zn-finger domain of Sec23/24"/>
    <property type="match status" value="1"/>
</dbReference>
<evidence type="ECO:0000259" key="17">
    <source>
        <dbReference type="Pfam" id="PF04811"/>
    </source>
</evidence>
<evidence type="ECO:0000256" key="7">
    <source>
        <dbReference type="ARBA" id="ARBA00022833"/>
    </source>
</evidence>
<dbReference type="Gene3D" id="2.60.40.1670">
    <property type="entry name" value="beta-sandwich domain of Sec23/24"/>
    <property type="match status" value="1"/>
</dbReference>
<evidence type="ECO:0000256" key="2">
    <source>
        <dbReference type="ARBA" id="ARBA00009210"/>
    </source>
</evidence>
<dbReference type="SUPFAM" id="SSF82919">
    <property type="entry name" value="Zn-finger domain of Sec23/24"/>
    <property type="match status" value="1"/>
</dbReference>
<feature type="domain" description="Sec23/Sec24 helical" evidence="18">
    <location>
        <begin position="541"/>
        <end position="639"/>
    </location>
</feature>
<dbReference type="GO" id="GO:0090110">
    <property type="term" value="P:COPII-coated vesicle cargo loading"/>
    <property type="evidence" value="ECO:0007669"/>
    <property type="project" value="TreeGrafter"/>
</dbReference>
<evidence type="ECO:0000256" key="9">
    <source>
        <dbReference type="ARBA" id="ARBA00022927"/>
    </source>
</evidence>
<evidence type="ECO:0000256" key="5">
    <source>
        <dbReference type="ARBA" id="ARBA00022723"/>
    </source>
</evidence>
<name>D8LCK6_ECTSI</name>
<dbReference type="Pfam" id="PF00626">
    <property type="entry name" value="Gelsolin"/>
    <property type="match status" value="1"/>
</dbReference>
<dbReference type="Pfam" id="PF04815">
    <property type="entry name" value="Sec23_helical"/>
    <property type="match status" value="1"/>
</dbReference>
<dbReference type="Pfam" id="PF08033">
    <property type="entry name" value="Sec23_BS"/>
    <property type="match status" value="1"/>
</dbReference>
<keyword evidence="4 14" id="KW-0813">Transport</keyword>
<dbReference type="InterPro" id="IPR036180">
    <property type="entry name" value="Gelsolin-like_dom_sf"/>
</dbReference>
<dbReference type="GO" id="GO:0005096">
    <property type="term" value="F:GTPase activator activity"/>
    <property type="evidence" value="ECO:0007669"/>
    <property type="project" value="TreeGrafter"/>
</dbReference>
<feature type="domain" description="Sec23/Sec24 trunk" evidence="17">
    <location>
        <begin position="126"/>
        <end position="404"/>
    </location>
</feature>
<dbReference type="GO" id="GO:0005789">
    <property type="term" value="C:endoplasmic reticulum membrane"/>
    <property type="evidence" value="ECO:0007669"/>
    <property type="project" value="UniProtKB-SubCell"/>
</dbReference>
<evidence type="ECO:0000256" key="12">
    <source>
        <dbReference type="ARBA" id="ARBA00023329"/>
    </source>
</evidence>
<dbReference type="Gene3D" id="3.40.20.10">
    <property type="entry name" value="Severin"/>
    <property type="match status" value="1"/>
</dbReference>
<keyword evidence="10" id="KW-0333">Golgi apparatus</keyword>
<keyword evidence="21" id="KW-1185">Reference proteome</keyword>
<dbReference type="GO" id="GO:0000139">
    <property type="term" value="C:Golgi membrane"/>
    <property type="evidence" value="ECO:0007669"/>
    <property type="project" value="UniProtKB-SubCell"/>
</dbReference>
<keyword evidence="8 14" id="KW-0931">ER-Golgi transport</keyword>
<dbReference type="GO" id="GO:0008270">
    <property type="term" value="F:zinc ion binding"/>
    <property type="evidence" value="ECO:0007669"/>
    <property type="project" value="InterPro"/>
</dbReference>
<dbReference type="InterPro" id="IPR006900">
    <property type="entry name" value="Sec23/24_helical_dom"/>
</dbReference>
<dbReference type="eggNOG" id="KOG1986">
    <property type="taxonomic scope" value="Eukaryota"/>
</dbReference>
<dbReference type="FunFam" id="1.20.120.730:FF:000005">
    <property type="entry name" value="Protein transport protein SEC23"/>
    <property type="match status" value="1"/>
</dbReference>
<evidence type="ECO:0000259" key="15">
    <source>
        <dbReference type="Pfam" id="PF00626"/>
    </source>
</evidence>
<protein>
    <recommendedName>
        <fullName evidence="3 14">Protein transport protein SEC23</fullName>
    </recommendedName>
</protein>
<organism evidence="20 21">
    <name type="scientific">Ectocarpus siliculosus</name>
    <name type="common">Brown alga</name>
    <name type="synonym">Conferva siliculosa</name>
    <dbReference type="NCBI Taxonomy" id="2880"/>
    <lineage>
        <taxon>Eukaryota</taxon>
        <taxon>Sar</taxon>
        <taxon>Stramenopiles</taxon>
        <taxon>Ochrophyta</taxon>
        <taxon>PX clade</taxon>
        <taxon>Phaeophyceae</taxon>
        <taxon>Ectocarpales</taxon>
        <taxon>Ectocarpaceae</taxon>
        <taxon>Ectocarpus</taxon>
    </lineage>
</organism>
<dbReference type="InterPro" id="IPR037550">
    <property type="entry name" value="Sec23_C"/>
</dbReference>
<dbReference type="SUPFAM" id="SSF82754">
    <property type="entry name" value="C-terminal, gelsolin-like domain of Sec23/24"/>
    <property type="match status" value="1"/>
</dbReference>
<evidence type="ECO:0000259" key="19">
    <source>
        <dbReference type="Pfam" id="PF08033"/>
    </source>
</evidence>
<dbReference type="FunFam" id="3.40.20.10:FF:000041">
    <property type="entry name" value="Protein transport protein SEC23"/>
    <property type="match status" value="1"/>
</dbReference>
<evidence type="ECO:0000256" key="6">
    <source>
        <dbReference type="ARBA" id="ARBA00022824"/>
    </source>
</evidence>
<dbReference type="Proteomes" id="UP000002630">
    <property type="component" value="Linkage Group LG09"/>
</dbReference>
<dbReference type="Pfam" id="PF04811">
    <property type="entry name" value="Sec23_trunk"/>
    <property type="match status" value="1"/>
</dbReference>
<comment type="subcellular location">
    <subcellularLocation>
        <location evidence="14">Cytoplasmic vesicle</location>
        <location evidence="14">COPII-coated vesicle membrane</location>
        <topology evidence="14">Peripheral membrane protein</topology>
        <orientation evidence="14">Cytoplasmic side</orientation>
    </subcellularLocation>
    <subcellularLocation>
        <location evidence="14">Endoplasmic reticulum membrane</location>
        <topology evidence="14">Peripheral membrane protein</topology>
        <orientation evidence="14">Cytoplasmic side</orientation>
    </subcellularLocation>
    <subcellularLocation>
        <location evidence="1">Golgi apparatus membrane</location>
        <topology evidence="1">Peripheral membrane protein</topology>
        <orientation evidence="1">Cytoplasmic side</orientation>
    </subcellularLocation>
</comment>
<dbReference type="FunCoup" id="D8LCK6">
    <property type="interactions" value="346"/>
</dbReference>
<dbReference type="InterPro" id="IPR007123">
    <property type="entry name" value="Gelsolin-like_dom"/>
</dbReference>
<evidence type="ECO:0000256" key="8">
    <source>
        <dbReference type="ARBA" id="ARBA00022892"/>
    </source>
</evidence>
<feature type="domain" description="Gelsolin-like" evidence="15">
    <location>
        <begin position="655"/>
        <end position="741"/>
    </location>
</feature>
<keyword evidence="11 14" id="KW-0472">Membrane</keyword>